<dbReference type="InterPro" id="IPR050164">
    <property type="entry name" value="Peptidase_C19"/>
</dbReference>
<feature type="domain" description="USP" evidence="13">
    <location>
        <begin position="216"/>
        <end position="1084"/>
    </location>
</feature>
<evidence type="ECO:0000256" key="3">
    <source>
        <dbReference type="ARBA" id="ARBA00008269"/>
    </source>
</evidence>
<evidence type="ECO:0000259" key="14">
    <source>
        <dbReference type="PROSITE" id="PS50271"/>
    </source>
</evidence>
<dbReference type="PANTHER" id="PTHR24006">
    <property type="entry name" value="UBIQUITIN CARBOXYL-TERMINAL HYDROLASE"/>
    <property type="match status" value="1"/>
</dbReference>
<reference evidence="16 17" key="1">
    <citation type="journal article" date="2015" name="Mol. Biochem. Parasitol.">
        <title>Identification of polymorphic genes for use in assemblage B genotyping assays through comparative genomics of multiple assemblage B Giardia duodenalis isolates.</title>
        <authorList>
            <person name="Wielinga C."/>
            <person name="Thompson R.C."/>
            <person name="Monis P."/>
            <person name="Ryan U."/>
        </authorList>
    </citation>
    <scope>NUCLEOTIDE SEQUENCE [LARGE SCALE GENOMIC DNA]</scope>
    <source>
        <strain evidence="16 17">BAH15c1</strain>
    </source>
</reference>
<dbReference type="OrthoDB" id="21192at2759"/>
<dbReference type="GO" id="GO:0016579">
    <property type="term" value="P:protein deubiquitination"/>
    <property type="evidence" value="ECO:0007669"/>
    <property type="project" value="InterPro"/>
</dbReference>
<keyword evidence="12" id="KW-0472">Membrane</keyword>
<sequence>MMNTLADDDFVSPCGHMDIKIKALKRLILANKNTFVDKNATCAAPRCNKSWKSLWMCCTCGRFFCGYADNEHAKDHYTHDHHAIFFHLTCHDLWCYTCNSYKTGNAWLATIKPLTTITKDKLIKLEQSAAGSAQIDGIRSADSNFRQDGQTASRQIGKPAPHKPKITTLENMILHLNGTASFSHYNMAISQPKDEKTGNTGMSVQKIVHSKCFAKVPIHSHANTCYLNSILQVLAHLPPFAQYFITLQPILQSLDAGVYTHLLQQFTLIMIALQLATDASVPPFINPVPQLSGKKLNIEALSIALFSFLPTHALGDLHDAHEIQMALFGLLNDGLRFSLPSQTYVSENLFAFLADNLSGNRNTVFSIFSRNNSEEALLHLLKRELLAISPFTENVLRENHHLLEVYLSACGSSSSLSSSSATEALKLTQDVASHLSNEAHRQDDHFSHLGHLSQLTFSHVVHTLPMTQDSSQESSINHYNDICHKCAFFDCVFKGVRCVRNEQLSPSMSQESGVTNIASNIRPLYDGFGMPIASYSSEIRQIFSYSNAKPQTLITQCFRGISQTLRKCNKCGSHRTRYEPFFDLLVPCSPEKTFLEELTALFSEEDCSGLHCDTCGTETHGSAHLSLYMCPDILITLQKQGHYNASFKQETQRSQSSNSAHSATQGSQLSALSNFSLADYLSSTSPHRKYKLLMAMDVGTDFKVRTFLKTFIQYQMYAKLSHELIILIYELIMKSPTFLYNDSVTIVVAAMEYILRRFKASRILTSSAGISEIELTQALDLLTQIPTGFNLTAVSPYIVEYFIALLATQMLYVFNCIFYILLLLSQNKLIEVEKALEDFAVGAPGVLEFLRRRPLERQSGRVHLLYILFTIILTDIQMIFSQFKMINNYKARWVKSTDPNDSMIQKDMKSELEYNIKRTTSYKLFHKLPDKCIDKFSQLFADVDIWRAGSSTYELASFIVHCNGNHYVAYIKGNDQPEGTDPKYELQPDIKQDAQSLSQTLGYVSAPVSIASTDLFQGKPHSNLHPGSSVPQSNESGVLTHAADTTTSLKQSTTSTWYCFNDDKVTRATNPPVSSASILYFIKSRSPIVEALKGYIWAELCSFLKGSGSNVPDWMTRIMAERAECIELLEILLGSHVLLNTALSAAHLDYDLSANFIYSFHSLHWPSLRGCSGHIPTSIDPSGPWTVSTVLSYTLQPAQLAKRYPIPGCFYYAISAIFDGSLTDYLERDKYDSYSLKIGPNKKMEDSLTREKTLYNDIMATGSTGSLMDGDYLLSSDWIEDWGEYLFNGKKRPLALDNTSLLAPESDALVPILKEGLLVDLDYVLLTKQHWYELCRCYPSKMGHELSRTLLTQDHLGELGK</sequence>
<dbReference type="SUPFAM" id="SSF143791">
    <property type="entry name" value="DUSP-like"/>
    <property type="match status" value="1"/>
</dbReference>
<evidence type="ECO:0000256" key="7">
    <source>
        <dbReference type="ARBA" id="ARBA00022737"/>
    </source>
</evidence>
<evidence type="ECO:0000256" key="6">
    <source>
        <dbReference type="ARBA" id="ARBA00022723"/>
    </source>
</evidence>
<keyword evidence="16" id="KW-0378">Hydrolase</keyword>
<keyword evidence="10" id="KW-0206">Cytoskeleton</keyword>
<keyword evidence="9" id="KW-0862">Zinc</keyword>
<accession>A0A132NZX5</accession>
<dbReference type="GO" id="GO:0005813">
    <property type="term" value="C:centrosome"/>
    <property type="evidence" value="ECO:0007669"/>
    <property type="project" value="UniProtKB-SubCell"/>
</dbReference>
<dbReference type="GO" id="GO:0006897">
    <property type="term" value="P:endocytosis"/>
    <property type="evidence" value="ECO:0007669"/>
    <property type="project" value="UniProtKB-KW"/>
</dbReference>
<dbReference type="Pfam" id="PF02148">
    <property type="entry name" value="zf-UBP"/>
    <property type="match status" value="1"/>
</dbReference>
<protein>
    <submittedName>
        <fullName evidence="16">Putative ubiquitin-hydrolase domain protein</fullName>
    </submittedName>
</protein>
<evidence type="ECO:0000313" key="17">
    <source>
        <dbReference type="Proteomes" id="UP000070089"/>
    </source>
</evidence>
<dbReference type="GO" id="GO:0008270">
    <property type="term" value="F:zinc ion binding"/>
    <property type="evidence" value="ECO:0007669"/>
    <property type="project" value="UniProtKB-KW"/>
</dbReference>
<proteinExistence type="inferred from homology"/>
<evidence type="ECO:0000256" key="4">
    <source>
        <dbReference type="ARBA" id="ARBA00022490"/>
    </source>
</evidence>
<feature type="domain" description="UBP-type" evidence="14">
    <location>
        <begin position="19"/>
        <end position="125"/>
    </location>
</feature>
<keyword evidence="12" id="KW-0812">Transmembrane</keyword>
<dbReference type="InterPro" id="IPR028889">
    <property type="entry name" value="USP"/>
</dbReference>
<evidence type="ECO:0000256" key="1">
    <source>
        <dbReference type="ARBA" id="ARBA00004300"/>
    </source>
</evidence>
<comment type="similarity">
    <text evidence="3">Belongs to the peptidase C19 family. USP20/USP33 subfamily.</text>
</comment>
<dbReference type="InterPro" id="IPR006615">
    <property type="entry name" value="Pept_C19_DUSP"/>
</dbReference>
<dbReference type="GO" id="GO:0004843">
    <property type="term" value="F:cysteine-type deubiquitinase activity"/>
    <property type="evidence" value="ECO:0007669"/>
    <property type="project" value="InterPro"/>
</dbReference>
<keyword evidence="7" id="KW-0677">Repeat</keyword>
<evidence type="ECO:0000256" key="2">
    <source>
        <dbReference type="ARBA" id="ARBA00004556"/>
    </source>
</evidence>
<dbReference type="PROSITE" id="PS50235">
    <property type="entry name" value="USP_3"/>
    <property type="match status" value="1"/>
</dbReference>
<feature type="transmembrane region" description="Helical" evidence="12">
    <location>
        <begin position="801"/>
        <end position="824"/>
    </location>
</feature>
<dbReference type="PROSITE" id="PS50271">
    <property type="entry name" value="ZF_UBP"/>
    <property type="match status" value="1"/>
</dbReference>
<dbReference type="InterPro" id="IPR001394">
    <property type="entry name" value="Peptidase_C19_UCH"/>
</dbReference>
<dbReference type="PANTHER" id="PTHR24006:SF827">
    <property type="entry name" value="UBIQUITIN CARBOXYL-TERMINAL HYDROLASE 34"/>
    <property type="match status" value="1"/>
</dbReference>
<dbReference type="GO" id="GO:0005829">
    <property type="term" value="C:cytosol"/>
    <property type="evidence" value="ECO:0007669"/>
    <property type="project" value="TreeGrafter"/>
</dbReference>
<evidence type="ECO:0000256" key="12">
    <source>
        <dbReference type="SAM" id="Phobius"/>
    </source>
</evidence>
<dbReference type="PROSITE" id="PS51283">
    <property type="entry name" value="DUSP"/>
    <property type="match status" value="1"/>
</dbReference>
<evidence type="ECO:0000256" key="5">
    <source>
        <dbReference type="ARBA" id="ARBA00022583"/>
    </source>
</evidence>
<dbReference type="InterPro" id="IPR035927">
    <property type="entry name" value="DUSP-like_sf"/>
</dbReference>
<dbReference type="GO" id="GO:0005634">
    <property type="term" value="C:nucleus"/>
    <property type="evidence" value="ECO:0007669"/>
    <property type="project" value="TreeGrafter"/>
</dbReference>
<dbReference type="InterPro" id="IPR013083">
    <property type="entry name" value="Znf_RING/FYVE/PHD"/>
</dbReference>
<dbReference type="EMBL" id="JXTI01000005">
    <property type="protein sequence ID" value="KWX15628.1"/>
    <property type="molecule type" value="Genomic_DNA"/>
</dbReference>
<dbReference type="Proteomes" id="UP000070089">
    <property type="component" value="Unassembled WGS sequence"/>
</dbReference>
<evidence type="ECO:0000313" key="16">
    <source>
        <dbReference type="EMBL" id="KWX15628.1"/>
    </source>
</evidence>
<dbReference type="GO" id="GO:0048471">
    <property type="term" value="C:perinuclear region of cytoplasm"/>
    <property type="evidence" value="ECO:0007669"/>
    <property type="project" value="UniProtKB-SubCell"/>
</dbReference>
<dbReference type="InterPro" id="IPR038765">
    <property type="entry name" value="Papain-like_cys_pep_sf"/>
</dbReference>
<evidence type="ECO:0000256" key="11">
    <source>
        <dbReference type="PROSITE-ProRule" id="PRU00502"/>
    </source>
</evidence>
<comment type="caution">
    <text evidence="16">The sequence shown here is derived from an EMBL/GenBank/DDBJ whole genome shotgun (WGS) entry which is preliminary data.</text>
</comment>
<evidence type="ECO:0000259" key="13">
    <source>
        <dbReference type="PROSITE" id="PS50235"/>
    </source>
</evidence>
<gene>
    <name evidence="16" type="ORF">QR46_0348</name>
</gene>
<evidence type="ECO:0000256" key="9">
    <source>
        <dbReference type="ARBA" id="ARBA00022833"/>
    </source>
</evidence>
<dbReference type="SUPFAM" id="SSF54001">
    <property type="entry name" value="Cysteine proteinases"/>
    <property type="match status" value="1"/>
</dbReference>
<evidence type="ECO:0000259" key="15">
    <source>
        <dbReference type="PROSITE" id="PS51283"/>
    </source>
</evidence>
<keyword evidence="6" id="KW-0479">Metal-binding</keyword>
<organism evidence="16 17">
    <name type="scientific">Giardia duodenalis assemblage B</name>
    <dbReference type="NCBI Taxonomy" id="1394984"/>
    <lineage>
        <taxon>Eukaryota</taxon>
        <taxon>Metamonada</taxon>
        <taxon>Diplomonadida</taxon>
        <taxon>Hexamitidae</taxon>
        <taxon>Giardiinae</taxon>
        <taxon>Giardia</taxon>
    </lineage>
</organism>
<comment type="subcellular location">
    <subcellularLocation>
        <location evidence="1">Cytoplasm</location>
        <location evidence="1">Cytoskeleton</location>
        <location evidence="1">Microtubule organizing center</location>
        <location evidence="1">Centrosome</location>
    </subcellularLocation>
    <subcellularLocation>
        <location evidence="2">Cytoplasm</location>
        <location evidence="2">Perinuclear region</location>
    </subcellularLocation>
</comment>
<dbReference type="SUPFAM" id="SSF57850">
    <property type="entry name" value="RING/U-box"/>
    <property type="match status" value="1"/>
</dbReference>
<keyword evidence="5" id="KW-0254">Endocytosis</keyword>
<dbReference type="VEuPathDB" id="GiardiaDB:QR46_0348"/>
<dbReference type="Pfam" id="PF00443">
    <property type="entry name" value="UCH"/>
    <property type="match status" value="1"/>
</dbReference>
<evidence type="ECO:0000256" key="10">
    <source>
        <dbReference type="ARBA" id="ARBA00023212"/>
    </source>
</evidence>
<dbReference type="Gene3D" id="3.90.70.10">
    <property type="entry name" value="Cysteine proteinases"/>
    <property type="match status" value="3"/>
</dbReference>
<dbReference type="Gene3D" id="3.30.2230.10">
    <property type="entry name" value="DUSP-like"/>
    <property type="match status" value="1"/>
</dbReference>
<name>A0A132NZX5_GIAIN</name>
<evidence type="ECO:0000256" key="8">
    <source>
        <dbReference type="ARBA" id="ARBA00022771"/>
    </source>
</evidence>
<dbReference type="Gene3D" id="3.30.40.10">
    <property type="entry name" value="Zinc/RING finger domain, C3HC4 (zinc finger)"/>
    <property type="match status" value="1"/>
</dbReference>
<dbReference type="Pfam" id="PF06337">
    <property type="entry name" value="DUSP"/>
    <property type="match status" value="1"/>
</dbReference>
<dbReference type="InterPro" id="IPR001607">
    <property type="entry name" value="Znf_UBP"/>
</dbReference>
<feature type="transmembrane region" description="Helical" evidence="12">
    <location>
        <begin position="862"/>
        <end position="880"/>
    </location>
</feature>
<feature type="domain" description="DUSP" evidence="15">
    <location>
        <begin position="1246"/>
        <end position="1351"/>
    </location>
</feature>
<keyword evidence="4" id="KW-0963">Cytoplasm</keyword>
<keyword evidence="12" id="KW-1133">Transmembrane helix</keyword>
<keyword evidence="8 11" id="KW-0863">Zinc-finger</keyword>